<evidence type="ECO:0000313" key="2">
    <source>
        <dbReference type="Proteomes" id="UP000693970"/>
    </source>
</evidence>
<keyword evidence="2" id="KW-1185">Reference proteome</keyword>
<protein>
    <submittedName>
        <fullName evidence="1">Uncharacterized protein</fullName>
    </submittedName>
</protein>
<sequence>MALSRMYGNMPKPPLHGRIYHRLQQLDTKKADNEVPVLCRKRQRTSKDMSTESLVVASSGDNYHRDSAMLSCGMIFVTTDDSPREYLLSLPKDLCRLACEAAVHQYPVVIRMYAVIPLNCATRESTTKNTQGTLLEVHRRGMEIVPTSLDTANVQENETSANNNNNNNSYNDYWTLTQWWRKERVENALNDCRTKSKENVNIVATVIALSPIISLDPTHPFALLEVVDTDNTDITSVIVLNGANSLVWHTSVFPFETYMFRNLTYKAWSVPKMLQNEKGTPFHHLVNRIPSRVFVAKESTHVSVYRTVHPPKIFLAPFHLNTTVQGVIQKVQTAAVATTSSAQRTVIEYIDIAVMSEDSSTSNNAEIDYDVKDGRNDPTQQCCRFARLYLKHFPMSPSLQWSLRSGAVIEASNVHVVMTQCPAELARLNNNSPIDFVYGACLRSTLHLLQCASADTTATTISFLDTDSSLQKRFWGDATFTQQPISIVYPWKAFAFSKTESSYMHCIYTQHICQWVGQQFPSTQSNIPKTWIVERLVLHSDKSNYKNDTYRHKVPRSPYAEFFDHPLTNPDGNHNQSINPLQCGCTLSVQDRSASCRTSPFLVSLNDIRHASQTLVIAKIQKRLVSLINAWGNKEPLRSGWQGSVLVEPNELFSRGEEGIKPESEKGLEVFTGGFVSEVHSFLDSTKAASINDDVCGIPIHFLQQENVAIGAFVMGQIKTLAISCFCLGFSSQEETNASFIKEKKPGVCLAYSLPSFRANKRNTLLGGCSILSVGGLIFITAIQIICSELHTPLTHQENIPCTLVNNYMSLDECLKVSVAFSSQSNFTCGHVMRSSLSLRTNVDGSYRCCQLTVGSISLDEQDIPRVSTSISQKLKISISFAQSTARVLKLSEKLESICPSGVISNTLKTLASSFWAMGDSGRTCALLCGGTEDLCPGSSCYNYYIHVFVPVATMQRSASGFMSSRCFQFDVDSSIHYCNKVEHQRFYMSNEMPVFDFEGRMQSWRGVLNKQLYRRASGTLTTSFLPGELLIKVASDFPASSLADLFEDLCRHLRRKDEQNLHPSIVRRIVDASLMGISFCCVKYLCSQCSSPLVDRCKSKGNKFLCSKEMNERSFWHLQCPEQFNIPPGPKDLKPHQPEMSTLACPNGCPSVAHCIKWECSGVLDDGTGQATLYADGETALLLLGMSSDTIQCIETGLLSCTEPCLTFKRSIPPSQALQKSIELLLIKQRSLGSCNPNQEHDFLQQLPSALRAEYLMQKHCRSSPCPRRSLEYYVQCKPLSNLVCHLHHTSIEACAVANDAHGSRAYQTSACSYSLPQLKLELVDCGLTSL</sequence>
<gene>
    <name evidence="1" type="ORF">IV203_000947</name>
</gene>
<reference evidence="1" key="1">
    <citation type="journal article" date="2021" name="Sci. Rep.">
        <title>Diploid genomic architecture of Nitzschia inconspicua, an elite biomass production diatom.</title>
        <authorList>
            <person name="Oliver A."/>
            <person name="Podell S."/>
            <person name="Pinowska A."/>
            <person name="Traller J.C."/>
            <person name="Smith S.R."/>
            <person name="McClure R."/>
            <person name="Beliaev A."/>
            <person name="Bohutskyi P."/>
            <person name="Hill E.A."/>
            <person name="Rabines A."/>
            <person name="Zheng H."/>
            <person name="Allen L.Z."/>
            <person name="Kuo A."/>
            <person name="Grigoriev I.V."/>
            <person name="Allen A.E."/>
            <person name="Hazlebeck D."/>
            <person name="Allen E.E."/>
        </authorList>
    </citation>
    <scope>NUCLEOTIDE SEQUENCE</scope>
    <source>
        <strain evidence="1">Hildebrandi</strain>
    </source>
</reference>
<accession>A0A9K3PR37</accession>
<comment type="caution">
    <text evidence="1">The sequence shown here is derived from an EMBL/GenBank/DDBJ whole genome shotgun (WGS) entry which is preliminary data.</text>
</comment>
<reference evidence="1" key="2">
    <citation type="submission" date="2021-04" db="EMBL/GenBank/DDBJ databases">
        <authorList>
            <person name="Podell S."/>
        </authorList>
    </citation>
    <scope>NUCLEOTIDE SEQUENCE</scope>
    <source>
        <strain evidence="1">Hildebrandi</strain>
    </source>
</reference>
<dbReference type="EMBL" id="JAGRRH010000015">
    <property type="protein sequence ID" value="KAG7356261.1"/>
    <property type="molecule type" value="Genomic_DNA"/>
</dbReference>
<dbReference type="OrthoDB" id="49087at2759"/>
<name>A0A9K3PR37_9STRA</name>
<organism evidence="1 2">
    <name type="scientific">Nitzschia inconspicua</name>
    <dbReference type="NCBI Taxonomy" id="303405"/>
    <lineage>
        <taxon>Eukaryota</taxon>
        <taxon>Sar</taxon>
        <taxon>Stramenopiles</taxon>
        <taxon>Ochrophyta</taxon>
        <taxon>Bacillariophyta</taxon>
        <taxon>Bacillariophyceae</taxon>
        <taxon>Bacillariophycidae</taxon>
        <taxon>Bacillariales</taxon>
        <taxon>Bacillariaceae</taxon>
        <taxon>Nitzschia</taxon>
    </lineage>
</organism>
<proteinExistence type="predicted"/>
<dbReference type="Proteomes" id="UP000693970">
    <property type="component" value="Unassembled WGS sequence"/>
</dbReference>
<evidence type="ECO:0000313" key="1">
    <source>
        <dbReference type="EMBL" id="KAG7356261.1"/>
    </source>
</evidence>